<dbReference type="CDD" id="cd11398">
    <property type="entry name" value="bHLHzip_scCBP1"/>
    <property type="match status" value="1"/>
</dbReference>
<evidence type="ECO:0000256" key="1">
    <source>
        <dbReference type="ARBA" id="ARBA00023125"/>
    </source>
</evidence>
<evidence type="ECO:0000313" key="7">
    <source>
        <dbReference type="Proteomes" id="UP001187682"/>
    </source>
</evidence>
<dbReference type="Pfam" id="PF00010">
    <property type="entry name" value="HLH"/>
    <property type="match status" value="1"/>
</dbReference>
<dbReference type="EMBL" id="ONZQ02000002">
    <property type="protein sequence ID" value="SPN98376.1"/>
    <property type="molecule type" value="Genomic_DNA"/>
</dbReference>
<dbReference type="Gene3D" id="4.10.280.10">
    <property type="entry name" value="Helix-loop-helix DNA-binding domain"/>
    <property type="match status" value="1"/>
</dbReference>
<name>A0AAE8MR37_9PEZI</name>
<dbReference type="InterPro" id="IPR036638">
    <property type="entry name" value="HLH_DNA-bd_sf"/>
</dbReference>
<keyword evidence="7" id="KW-1185">Reference proteome</keyword>
<dbReference type="SUPFAM" id="SSF47459">
    <property type="entry name" value="HLH, helix-loop-helix DNA-binding domain"/>
    <property type="match status" value="1"/>
</dbReference>
<dbReference type="PANTHER" id="PTHR47787:SF1">
    <property type="entry name" value="CENTROMERE-BINDING PROTEIN 1"/>
    <property type="match status" value="1"/>
</dbReference>
<dbReference type="InterPro" id="IPR047206">
    <property type="entry name" value="bHLHzip_scCBP1-like"/>
</dbReference>
<keyword evidence="1" id="KW-0238">DNA-binding</keyword>
<feature type="compositionally biased region" description="Low complexity" evidence="4">
    <location>
        <begin position="154"/>
        <end position="165"/>
    </location>
</feature>
<dbReference type="GO" id="GO:0003677">
    <property type="term" value="F:DNA binding"/>
    <property type="evidence" value="ECO:0007669"/>
    <property type="project" value="UniProtKB-KW"/>
</dbReference>
<evidence type="ECO:0000256" key="4">
    <source>
        <dbReference type="SAM" id="MobiDB-lite"/>
    </source>
</evidence>
<sequence length="349" mass="37185">MAEPTVESPDLKLEVGSPGQKRKRGSIDQDSGDHRAKRGAPAPAANMMPSTDTSGLSFLEAAAAEGGVGVDLSALQQANEAANHSVDTSSHHPVLADVANASSTAAAALGSMYPTLHVPSTTEQQFVQAAAAAEVSNAQDGGFGDVGHVDVAESPSGSISSGAGPVLAPNGTQGPHEESPQHQGPQQGQHPHHPQAQAVQQTQQQAQQQRTDYQFHKPPVGSDEWHKLRKNNHKEVERRRRETINEGINELAKIVPGCEKNKGSILQKAVQFIQTLKANETSNIEKWTLEKLLTEQAIGELSVSNEKLKAECARLYEQIDVYKRTIQEHGIDDPAGKADATVETSTPNA</sequence>
<dbReference type="InterPro" id="IPR011598">
    <property type="entry name" value="bHLH_dom"/>
</dbReference>
<keyword evidence="3" id="KW-0175">Coiled coil</keyword>
<feature type="compositionally biased region" description="Basic and acidic residues" evidence="4">
    <location>
        <begin position="25"/>
        <end position="34"/>
    </location>
</feature>
<feature type="region of interest" description="Disordered" evidence="4">
    <location>
        <begin position="1"/>
        <end position="53"/>
    </location>
</feature>
<protein>
    <submittedName>
        <fullName evidence="6">Related to CBF1 - centromere binding factor 1</fullName>
    </submittedName>
</protein>
<feature type="domain" description="BHLH" evidence="5">
    <location>
        <begin position="228"/>
        <end position="276"/>
    </location>
</feature>
<dbReference type="AlphaFoldDB" id="A0AAE8MR37"/>
<evidence type="ECO:0000313" key="6">
    <source>
        <dbReference type="EMBL" id="SPN98376.1"/>
    </source>
</evidence>
<evidence type="ECO:0000256" key="3">
    <source>
        <dbReference type="SAM" id="Coils"/>
    </source>
</evidence>
<dbReference type="PANTHER" id="PTHR47787">
    <property type="entry name" value="CENTROMERE-BINDING PROTEIN 1"/>
    <property type="match status" value="1"/>
</dbReference>
<feature type="compositionally biased region" description="Low complexity" evidence="4">
    <location>
        <begin position="181"/>
        <end position="209"/>
    </location>
</feature>
<proteinExistence type="predicted"/>
<gene>
    <name evidence="6" type="ORF">DNG_01421</name>
</gene>
<feature type="region of interest" description="Disordered" evidence="4">
    <location>
        <begin position="144"/>
        <end position="239"/>
    </location>
</feature>
<accession>A0AAE8MR37</accession>
<dbReference type="GO" id="GO:0005634">
    <property type="term" value="C:nucleus"/>
    <property type="evidence" value="ECO:0007669"/>
    <property type="project" value="TreeGrafter"/>
</dbReference>
<evidence type="ECO:0000256" key="2">
    <source>
        <dbReference type="ARBA" id="ARBA00023242"/>
    </source>
</evidence>
<dbReference type="Proteomes" id="UP001187682">
    <property type="component" value="Unassembled WGS sequence"/>
</dbReference>
<reference evidence="6" key="1">
    <citation type="submission" date="2018-03" db="EMBL/GenBank/DDBJ databases">
        <authorList>
            <person name="Guldener U."/>
        </authorList>
    </citation>
    <scope>NUCLEOTIDE SEQUENCE</scope>
</reference>
<dbReference type="PROSITE" id="PS50888">
    <property type="entry name" value="BHLH"/>
    <property type="match status" value="1"/>
</dbReference>
<keyword evidence="2" id="KW-0539">Nucleus</keyword>
<dbReference type="SMART" id="SM00353">
    <property type="entry name" value="HLH"/>
    <property type="match status" value="1"/>
</dbReference>
<feature type="coiled-coil region" evidence="3">
    <location>
        <begin position="298"/>
        <end position="325"/>
    </location>
</feature>
<dbReference type="GO" id="GO:0046983">
    <property type="term" value="F:protein dimerization activity"/>
    <property type="evidence" value="ECO:0007669"/>
    <property type="project" value="InterPro"/>
</dbReference>
<organism evidence="6 7">
    <name type="scientific">Cephalotrichum gorgonifer</name>
    <dbReference type="NCBI Taxonomy" id="2041049"/>
    <lineage>
        <taxon>Eukaryota</taxon>
        <taxon>Fungi</taxon>
        <taxon>Dikarya</taxon>
        <taxon>Ascomycota</taxon>
        <taxon>Pezizomycotina</taxon>
        <taxon>Sordariomycetes</taxon>
        <taxon>Hypocreomycetidae</taxon>
        <taxon>Microascales</taxon>
        <taxon>Microascaceae</taxon>
        <taxon>Cephalotrichum</taxon>
    </lineage>
</organism>
<comment type="caution">
    <text evidence="6">The sequence shown here is derived from an EMBL/GenBank/DDBJ whole genome shotgun (WGS) entry which is preliminary data.</text>
</comment>
<evidence type="ECO:0000259" key="5">
    <source>
        <dbReference type="PROSITE" id="PS50888"/>
    </source>
</evidence>
<dbReference type="GO" id="GO:0003700">
    <property type="term" value="F:DNA-binding transcription factor activity"/>
    <property type="evidence" value="ECO:0007669"/>
    <property type="project" value="InterPro"/>
</dbReference>